<dbReference type="GeneTree" id="ENSGT00940000158164"/>
<evidence type="ECO:0000313" key="9">
    <source>
        <dbReference type="Proteomes" id="UP000694397"/>
    </source>
</evidence>
<evidence type="ECO:0000256" key="3">
    <source>
        <dbReference type="ARBA" id="ARBA00022989"/>
    </source>
</evidence>
<dbReference type="Pfam" id="PF25508">
    <property type="entry name" value="TRPM2"/>
    <property type="match status" value="1"/>
</dbReference>
<protein>
    <recommendedName>
        <fullName evidence="10">Transient receptor potential cation channel subfamily M member 6-like</fullName>
    </recommendedName>
</protein>
<evidence type="ECO:0000259" key="6">
    <source>
        <dbReference type="Pfam" id="PF00520"/>
    </source>
</evidence>
<dbReference type="OrthoDB" id="301415at2759"/>
<keyword evidence="4 5" id="KW-0472">Membrane</keyword>
<feature type="transmembrane region" description="Helical" evidence="5">
    <location>
        <begin position="522"/>
        <end position="542"/>
    </location>
</feature>
<dbReference type="PANTHER" id="PTHR13800:SF15">
    <property type="entry name" value="TRANSIENT RECEPTOR POTENTIAL CATION CHANNEL SUBFAMILY M MEMBER 6"/>
    <property type="match status" value="1"/>
</dbReference>
<dbReference type="InterPro" id="IPR005821">
    <property type="entry name" value="Ion_trans_dom"/>
</dbReference>
<dbReference type="InterPro" id="IPR050927">
    <property type="entry name" value="TRPM"/>
</dbReference>
<sequence>MLDALVMDRVSFVKLLIENGMNMNRFLTVSRLEQLYNTQEPTNSVLYHLLENVKQVIAPSKIKLKNHLPAEYWISLIDVGLVIEYLLGGAYSSTYTRKRFRALYRNISGKHKSGKENMGQFNKLSVGRRTQLEKEDSGSSDAEMNELPLFTYSFSDLFVWAVLKRRQKMALFLWQHGEEVMARAVAACKLYRSMAYEAVLANMGDSTIRQSNLELFLCTSREFGQLAVDLLDDAFRQDETMAMKLLTYEMKDWSNFTCLQMAVSSGLHHFVSHSCTQMLLTDLWMGRLNMRKNSWFKIILSILLPPAILMLEFKSQAEMSHVPQTPESLQFDRESGTHGDVDNGHTSMVTSSSHCDMEKGPEHIISQDMPWTRKVYEFYSAPVVKFWFHTMAYLAFLMLYTYTVLVKIGPEPSIQEWLVIFYISTTALEKVREVLVSEPRKLSKKLEVWFSEYWNALDFIAILLFFGGFVLRCHDPDLRIVGRIFYCLDIIFWYLRLLDLFTVHQHVGPYLTMLTKMTTNMFNVVIMMAIVLVTFGVSRKAILSPEEPPSWTLARDVVFEPYWMIFGEVYAGEIDACADNQPCPPGSFITPFLQAVYLFVQYIIMVNTLIAFFNNVYMSMKSISDKIWKCNRYRYIMTYQGKPWLPPPFIVFSHLTLSIASICKPQPRKYEQDKQCGLKLYLSYEDLKKLHDFEEECIIAYFHKKNQNLHLQSMIFTERQNHLTTHFSKCNHIVKRRMSVVRCQVFYFNDPLFKSLKNFAPSRYPVRICSWICKWLFKIIIVKTFCNLGLTFD</sequence>
<dbReference type="GO" id="GO:0030001">
    <property type="term" value="P:metal ion transport"/>
    <property type="evidence" value="ECO:0007669"/>
    <property type="project" value="TreeGrafter"/>
</dbReference>
<reference evidence="8" key="2">
    <citation type="submission" date="2025-08" db="UniProtKB">
        <authorList>
            <consortium name="Ensembl"/>
        </authorList>
    </citation>
    <scope>IDENTIFICATION</scope>
</reference>
<dbReference type="AlphaFoldDB" id="A0A8C9RF73"/>
<feature type="transmembrane region" description="Helical" evidence="5">
    <location>
        <begin position="72"/>
        <end position="91"/>
    </location>
</feature>
<evidence type="ECO:0000259" key="7">
    <source>
        <dbReference type="Pfam" id="PF25508"/>
    </source>
</evidence>
<feature type="transmembrane region" description="Helical" evidence="5">
    <location>
        <begin position="595"/>
        <end position="617"/>
    </location>
</feature>
<keyword evidence="9" id="KW-1185">Reference proteome</keyword>
<organism evidence="8 9">
    <name type="scientific">Scleropages formosus</name>
    <name type="common">Asian bonytongue</name>
    <name type="synonym">Osteoglossum formosum</name>
    <dbReference type="NCBI Taxonomy" id="113540"/>
    <lineage>
        <taxon>Eukaryota</taxon>
        <taxon>Metazoa</taxon>
        <taxon>Chordata</taxon>
        <taxon>Craniata</taxon>
        <taxon>Vertebrata</taxon>
        <taxon>Euteleostomi</taxon>
        <taxon>Actinopterygii</taxon>
        <taxon>Neopterygii</taxon>
        <taxon>Teleostei</taxon>
        <taxon>Osteoglossocephala</taxon>
        <taxon>Osteoglossomorpha</taxon>
        <taxon>Osteoglossiformes</taxon>
        <taxon>Osteoglossidae</taxon>
        <taxon>Scleropages</taxon>
    </lineage>
</organism>
<evidence type="ECO:0000256" key="1">
    <source>
        <dbReference type="ARBA" id="ARBA00004141"/>
    </source>
</evidence>
<feature type="domain" description="Ion transport" evidence="6">
    <location>
        <begin position="388"/>
        <end position="622"/>
    </location>
</feature>
<evidence type="ECO:0000256" key="4">
    <source>
        <dbReference type="ARBA" id="ARBA00023136"/>
    </source>
</evidence>
<feature type="transmembrane region" description="Helical" evidence="5">
    <location>
        <begin position="386"/>
        <end position="405"/>
    </location>
</feature>
<feature type="transmembrane region" description="Helical" evidence="5">
    <location>
        <begin position="453"/>
        <end position="471"/>
    </location>
</feature>
<dbReference type="Proteomes" id="UP000694397">
    <property type="component" value="Chromosome 17"/>
</dbReference>
<feature type="transmembrane region" description="Helical" evidence="5">
    <location>
        <begin position="483"/>
        <end position="501"/>
    </location>
</feature>
<dbReference type="Ensembl" id="ENSSFOT00015017910.2">
    <property type="protein sequence ID" value="ENSSFOP00015017709.2"/>
    <property type="gene ID" value="ENSSFOG00015011288.2"/>
</dbReference>
<dbReference type="PANTHER" id="PTHR13800">
    <property type="entry name" value="TRANSIENT RECEPTOR POTENTIAL CATION CHANNEL, SUBFAMILY M, MEMBER 6"/>
    <property type="match status" value="1"/>
</dbReference>
<comment type="subcellular location">
    <subcellularLocation>
        <location evidence="1">Membrane</location>
        <topology evidence="1">Multi-pass membrane protein</topology>
    </subcellularLocation>
</comment>
<evidence type="ECO:0000256" key="2">
    <source>
        <dbReference type="ARBA" id="ARBA00022692"/>
    </source>
</evidence>
<evidence type="ECO:0008006" key="10">
    <source>
        <dbReference type="Google" id="ProtNLM"/>
    </source>
</evidence>
<proteinExistence type="predicted"/>
<dbReference type="GO" id="GO:0005261">
    <property type="term" value="F:monoatomic cation channel activity"/>
    <property type="evidence" value="ECO:0007669"/>
    <property type="project" value="TreeGrafter"/>
</dbReference>
<reference evidence="8 9" key="1">
    <citation type="submission" date="2019-04" db="EMBL/GenBank/DDBJ databases">
        <authorList>
            <consortium name="Wellcome Sanger Institute Data Sharing"/>
        </authorList>
    </citation>
    <scope>NUCLEOTIDE SEQUENCE [LARGE SCALE GENOMIC DNA]</scope>
</reference>
<feature type="domain" description="TRPM-like" evidence="7">
    <location>
        <begin position="1"/>
        <end position="273"/>
    </location>
</feature>
<reference evidence="8" key="3">
    <citation type="submission" date="2025-09" db="UniProtKB">
        <authorList>
            <consortium name="Ensembl"/>
        </authorList>
    </citation>
    <scope>IDENTIFICATION</scope>
</reference>
<name>A0A8C9RF73_SCLFO</name>
<feature type="transmembrane region" description="Helical" evidence="5">
    <location>
        <begin position="295"/>
        <end position="313"/>
    </location>
</feature>
<evidence type="ECO:0000313" key="8">
    <source>
        <dbReference type="Ensembl" id="ENSSFOP00015017709.2"/>
    </source>
</evidence>
<dbReference type="GO" id="GO:0016324">
    <property type="term" value="C:apical plasma membrane"/>
    <property type="evidence" value="ECO:0007669"/>
    <property type="project" value="TreeGrafter"/>
</dbReference>
<keyword evidence="3 5" id="KW-1133">Transmembrane helix</keyword>
<evidence type="ECO:0000256" key="5">
    <source>
        <dbReference type="SAM" id="Phobius"/>
    </source>
</evidence>
<dbReference type="InterPro" id="IPR057366">
    <property type="entry name" value="TRPM-like"/>
</dbReference>
<keyword evidence="2 5" id="KW-0812">Transmembrane</keyword>
<accession>A0A8C9RF73</accession>
<dbReference type="Pfam" id="PF00520">
    <property type="entry name" value="Ion_trans"/>
    <property type="match status" value="1"/>
</dbReference>